<keyword evidence="2" id="KW-1133">Transmembrane helix</keyword>
<keyword evidence="4" id="KW-1185">Reference proteome</keyword>
<gene>
    <name evidence="3" type="ORF">SAMN05444170_7408</name>
</gene>
<reference evidence="4" key="1">
    <citation type="submission" date="2016-11" db="EMBL/GenBank/DDBJ databases">
        <authorList>
            <person name="Varghese N."/>
            <person name="Submissions S."/>
        </authorList>
    </citation>
    <scope>NUCLEOTIDE SEQUENCE [LARGE SCALE GENOMIC DNA]</scope>
    <source>
        <strain evidence="4">GAS401</strain>
    </source>
</reference>
<protein>
    <submittedName>
        <fullName evidence="3">Uncharacterized protein</fullName>
    </submittedName>
</protein>
<feature type="transmembrane region" description="Helical" evidence="2">
    <location>
        <begin position="49"/>
        <end position="70"/>
    </location>
</feature>
<feature type="transmembrane region" description="Helical" evidence="2">
    <location>
        <begin position="21"/>
        <end position="43"/>
    </location>
</feature>
<evidence type="ECO:0000313" key="3">
    <source>
        <dbReference type="EMBL" id="SHN87854.1"/>
    </source>
</evidence>
<dbReference type="Proteomes" id="UP000184096">
    <property type="component" value="Chromosome I"/>
</dbReference>
<dbReference type="EMBL" id="LT670849">
    <property type="protein sequence ID" value="SHN87854.1"/>
    <property type="molecule type" value="Genomic_DNA"/>
</dbReference>
<proteinExistence type="predicted"/>
<name>A0A1M7UY18_9BRAD</name>
<evidence type="ECO:0000256" key="2">
    <source>
        <dbReference type="SAM" id="Phobius"/>
    </source>
</evidence>
<keyword evidence="2" id="KW-0812">Transmembrane</keyword>
<organism evidence="3 4">
    <name type="scientific">Bradyrhizobium erythrophlei</name>
    <dbReference type="NCBI Taxonomy" id="1437360"/>
    <lineage>
        <taxon>Bacteria</taxon>
        <taxon>Pseudomonadati</taxon>
        <taxon>Pseudomonadota</taxon>
        <taxon>Alphaproteobacteria</taxon>
        <taxon>Hyphomicrobiales</taxon>
        <taxon>Nitrobacteraceae</taxon>
        <taxon>Bradyrhizobium</taxon>
    </lineage>
</organism>
<evidence type="ECO:0000313" key="4">
    <source>
        <dbReference type="Proteomes" id="UP000184096"/>
    </source>
</evidence>
<dbReference type="RefSeq" id="WP_072825632.1">
    <property type="nucleotide sequence ID" value="NZ_LT670849.1"/>
</dbReference>
<dbReference type="AlphaFoldDB" id="A0A1M7UY18"/>
<sequence>MIWLSAVSLVAGGVLAWHFKIIVLAPATFVIAAIAIIAGQMQITGIPSIILIIGIASAGAQIGYFLAMLFQHVMGATMLRSSSLSSNKTTGRPPSISGTPIS</sequence>
<feature type="region of interest" description="Disordered" evidence="1">
    <location>
        <begin position="82"/>
        <end position="102"/>
    </location>
</feature>
<evidence type="ECO:0000256" key="1">
    <source>
        <dbReference type="SAM" id="MobiDB-lite"/>
    </source>
</evidence>
<keyword evidence="2" id="KW-0472">Membrane</keyword>
<accession>A0A1M7UY18</accession>